<feature type="domain" description="Disease resistance protein winged helix" evidence="9">
    <location>
        <begin position="787"/>
        <end position="860"/>
    </location>
</feature>
<evidence type="ECO:0008006" key="13">
    <source>
        <dbReference type="Google" id="ProtNLM"/>
    </source>
</evidence>
<dbReference type="GO" id="GO:0042742">
    <property type="term" value="P:defense response to bacterium"/>
    <property type="evidence" value="ECO:0007669"/>
    <property type="project" value="UniProtKB-ARBA"/>
</dbReference>
<dbReference type="InterPro" id="IPR044974">
    <property type="entry name" value="Disease_R_plants"/>
</dbReference>
<dbReference type="SUPFAM" id="SSF52047">
    <property type="entry name" value="RNI-like"/>
    <property type="match status" value="1"/>
</dbReference>
<dbReference type="InterPro" id="IPR041118">
    <property type="entry name" value="Rx_N"/>
</dbReference>
<evidence type="ECO:0000256" key="3">
    <source>
        <dbReference type="ARBA" id="ARBA00022737"/>
    </source>
</evidence>
<dbReference type="Pfam" id="PF23598">
    <property type="entry name" value="LRR_14"/>
    <property type="match status" value="2"/>
</dbReference>
<sequence length="1543" mass="173603">MAELASGAVSSLLGVIRNEWQLLGRVGGDVQFIREEMESMNSFLMHLTRTVPPGGEHDEQVRTWMNQVRLLAQDCNNCIDLYLYRGNPDIHLGKDCLGRYLKFVPWFVRKMVAQHHAALELRELKERARDVGKRRLRYGVEVPKNAATEGGGHHDQVAGTITAASPSTTDGSVRIRRALFGLYTPEDYFHDKLGEWIKEVEGHWAEEDSARCVAVVVPSTDNSGAIASQASTVVGRRFDNTVVVDIPWLHYWSALGPKNVLYYILREIQLQRNNPSSSKGQGEEEVVDWCRQMRIREEKREAIGKIKKDMQTMKVADKIQEIKTQIQKVNHEQLQPSPEKTKTGGRPEQKEASLGVLLVQLHWSSIAAATDEMKKKDMPTLAESYGNLIKNTAKNLKDYMEPVNQGGRKNRILQHVTQYEHILREVFPEVGSHSKRQQAQGQEQDTKRATTSESEATPAGKDQIREIIDKVGILSDVLKEINDNLRQQATKNNSTSSLNEHQVKKMIHEAKLEILQQLKQEDRSDKKQEAGVPGGQGPPTPTPEALSEEESEKKGQLDTTASNKAIQKPHVEEALEKNTETLDAIIKETTYKVQYYIKRRIERQLVINGIVDEIEKHLQSKNTLQVILKVGKKYVSQWEQTRNALSLLPSAAAVMMILTKTETNQIRAKQEYCYPQGREPIDYSLSAIYHDIVLEITSQQKNEDNYDPHQDFGSILDKCESNKFCMKMFAHTLYAKPKRSKEELHKLHNALQELPPKSFHRTAMKMLKFSYRDLTKEYKSCLLYLAIFPPGHQIRRSTLIGRWVAEGLITTEDWRWSTSVHKAEQCFDALINKWLIYPAEISATGRVKSCTVGDLVHEFITEIAKKQRIVETRLSHHLARHFSIFNDLHLRRSDKIFTFLRRVSEPSSQWSRLKVLDLEGCQCFKKNPHYLKNICKNVLLLKYLSLRGTDVNRLPHNINNLRELEVLDIQQTEVPESGTKNLLILKLKRLLAGQTTPGPSTTDDDDDDTGTPFQSHVVIPEKVEKMLDMEVLSNVKVQKSHDLKDIGQLWQLRKLGVVIQNKPSHYMMLLEAISNLHECLRSLSVTFDVTNNGPPVLLGVINTNEQHSPPKVLESLSISGITEGVDLSTLLLFSKDTSPLTKVTLSNSSLSQDILQHLSSLPMLRYLRLMNNKYNENKLTFKDGFKELKCLVLVISNSNRVEISYEGTAASKLERIVLSFNNIESIAIAGVDRLSELEELELLNKNKKTSPVNPAAPFNTSAAPDTDAAVSASFPIAATGTDHVPSTPAASSTTNPSPFAPTATAVANEPVPSTTTAATSPTLSAPTATSTGTGTGTGTNDSVPSNTIATDPGPSAPTGTTTIPSPSATTTFNKNNTLISMLSDAKQLSKLTLRGTMLKQDDLRILARMANIRYLVLFKVSYGETELALSNNEFPELSILVVNSSTITRLKFEKGSSPKLEKIVWTFTKMDSFLGIENLPRLNELEFKGDSLPDKVKDDLKDRIYYTYYKLENQDQTTEEKKDKDGVPSCPFIWKDRGLRWRS</sequence>
<evidence type="ECO:0000256" key="5">
    <source>
        <dbReference type="ARBA" id="ARBA00022821"/>
    </source>
</evidence>
<feature type="compositionally biased region" description="Polar residues" evidence="7">
    <location>
        <begin position="328"/>
        <end position="338"/>
    </location>
</feature>
<accession>A0AAQ3UN23</accession>
<evidence type="ECO:0000259" key="9">
    <source>
        <dbReference type="Pfam" id="PF23559"/>
    </source>
</evidence>
<evidence type="ECO:0000256" key="7">
    <source>
        <dbReference type="SAM" id="MobiDB-lite"/>
    </source>
</evidence>
<keyword evidence="5" id="KW-0611">Plant defense</keyword>
<feature type="compositionally biased region" description="Low complexity" evidence="7">
    <location>
        <begin position="1285"/>
        <end position="1332"/>
    </location>
</feature>
<feature type="compositionally biased region" description="Basic and acidic residues" evidence="7">
    <location>
        <begin position="339"/>
        <end position="350"/>
    </location>
</feature>
<dbReference type="InterPro" id="IPR058922">
    <property type="entry name" value="WHD_DRP"/>
</dbReference>
<feature type="domain" description="Disease resistance N-terminal" evidence="8">
    <location>
        <begin position="8"/>
        <end position="86"/>
    </location>
</feature>
<keyword evidence="4" id="KW-0547">Nucleotide-binding</keyword>
<feature type="domain" description="Disease resistance R13L4/SHOC-2-like LRR" evidence="10">
    <location>
        <begin position="896"/>
        <end position="1244"/>
    </location>
</feature>
<keyword evidence="3" id="KW-0677">Repeat</keyword>
<keyword evidence="6" id="KW-0175">Coiled coil</keyword>
<reference evidence="11 12" key="1">
    <citation type="submission" date="2024-02" db="EMBL/GenBank/DDBJ databases">
        <title>High-quality chromosome-scale genome assembly of Pensacola bahiagrass (Paspalum notatum Flugge var. saurae).</title>
        <authorList>
            <person name="Vega J.M."/>
            <person name="Podio M."/>
            <person name="Orjuela J."/>
            <person name="Siena L.A."/>
            <person name="Pessino S.C."/>
            <person name="Combes M.C."/>
            <person name="Mariac C."/>
            <person name="Albertini E."/>
            <person name="Pupilli F."/>
            <person name="Ortiz J.P.A."/>
            <person name="Leblanc O."/>
        </authorList>
    </citation>
    <scope>NUCLEOTIDE SEQUENCE [LARGE SCALE GENOMIC DNA]</scope>
    <source>
        <strain evidence="11">R1</strain>
        <tissue evidence="11">Leaf</tissue>
    </source>
</reference>
<feature type="region of interest" description="Disordered" evidence="7">
    <location>
        <begin position="1279"/>
        <end position="1370"/>
    </location>
</feature>
<dbReference type="InterPro" id="IPR036388">
    <property type="entry name" value="WH-like_DNA-bd_sf"/>
</dbReference>
<dbReference type="FunFam" id="1.10.10.10:FF:000322">
    <property type="entry name" value="Probable disease resistance protein At1g63360"/>
    <property type="match status" value="1"/>
</dbReference>
<protein>
    <recommendedName>
        <fullName evidence="13">Rx N-terminal domain-containing protein</fullName>
    </recommendedName>
</protein>
<dbReference type="PANTHER" id="PTHR23155">
    <property type="entry name" value="DISEASE RESISTANCE PROTEIN RP"/>
    <property type="match status" value="1"/>
</dbReference>
<feature type="domain" description="Disease resistance R13L4/SHOC-2-like LRR" evidence="10">
    <location>
        <begin position="1383"/>
        <end position="1489"/>
    </location>
</feature>
<dbReference type="InterPro" id="IPR032675">
    <property type="entry name" value="LRR_dom_sf"/>
</dbReference>
<dbReference type="InterPro" id="IPR038005">
    <property type="entry name" value="RX-like_CC"/>
</dbReference>
<gene>
    <name evidence="11" type="ORF">U9M48_039025</name>
</gene>
<dbReference type="GO" id="GO:0009626">
    <property type="term" value="P:plant-type hypersensitive response"/>
    <property type="evidence" value="ECO:0007669"/>
    <property type="project" value="UniProtKB-ARBA"/>
</dbReference>
<dbReference type="CDD" id="cd14798">
    <property type="entry name" value="RX-CC_like"/>
    <property type="match status" value="1"/>
</dbReference>
<organism evidence="11 12">
    <name type="scientific">Paspalum notatum var. saurae</name>
    <dbReference type="NCBI Taxonomy" id="547442"/>
    <lineage>
        <taxon>Eukaryota</taxon>
        <taxon>Viridiplantae</taxon>
        <taxon>Streptophyta</taxon>
        <taxon>Embryophyta</taxon>
        <taxon>Tracheophyta</taxon>
        <taxon>Spermatophyta</taxon>
        <taxon>Magnoliopsida</taxon>
        <taxon>Liliopsida</taxon>
        <taxon>Poales</taxon>
        <taxon>Poaceae</taxon>
        <taxon>PACMAD clade</taxon>
        <taxon>Panicoideae</taxon>
        <taxon>Andropogonodae</taxon>
        <taxon>Paspaleae</taxon>
        <taxon>Paspalinae</taxon>
        <taxon>Paspalum</taxon>
    </lineage>
</organism>
<dbReference type="Gene3D" id="1.20.5.4130">
    <property type="match status" value="1"/>
</dbReference>
<evidence type="ECO:0000256" key="1">
    <source>
        <dbReference type="ARBA" id="ARBA00008894"/>
    </source>
</evidence>
<dbReference type="Gene3D" id="3.80.10.10">
    <property type="entry name" value="Ribonuclease Inhibitor"/>
    <property type="match status" value="2"/>
</dbReference>
<evidence type="ECO:0000313" key="12">
    <source>
        <dbReference type="Proteomes" id="UP001341281"/>
    </source>
</evidence>
<evidence type="ECO:0000256" key="4">
    <source>
        <dbReference type="ARBA" id="ARBA00022741"/>
    </source>
</evidence>
<dbReference type="Pfam" id="PF18052">
    <property type="entry name" value="Rx_N"/>
    <property type="match status" value="1"/>
</dbReference>
<evidence type="ECO:0000259" key="10">
    <source>
        <dbReference type="Pfam" id="PF23598"/>
    </source>
</evidence>
<dbReference type="Gene3D" id="1.10.10.10">
    <property type="entry name" value="Winged helix-like DNA-binding domain superfamily/Winged helix DNA-binding domain"/>
    <property type="match status" value="1"/>
</dbReference>
<dbReference type="Proteomes" id="UP001341281">
    <property type="component" value="Chromosome 09"/>
</dbReference>
<proteinExistence type="inferred from homology"/>
<evidence type="ECO:0000313" key="11">
    <source>
        <dbReference type="EMBL" id="WVZ93002.1"/>
    </source>
</evidence>
<keyword evidence="2" id="KW-0433">Leucine-rich repeat</keyword>
<dbReference type="InterPro" id="IPR055414">
    <property type="entry name" value="LRR_R13L4/SHOC2-like"/>
</dbReference>
<dbReference type="EMBL" id="CP144753">
    <property type="protein sequence ID" value="WVZ93002.1"/>
    <property type="molecule type" value="Genomic_DNA"/>
</dbReference>
<dbReference type="PANTHER" id="PTHR23155:SF1062">
    <property type="entry name" value="OS11G0579400 PROTEIN"/>
    <property type="match status" value="1"/>
</dbReference>
<evidence type="ECO:0000259" key="8">
    <source>
        <dbReference type="Pfam" id="PF18052"/>
    </source>
</evidence>
<comment type="similarity">
    <text evidence="1">Belongs to the disease resistance NB-LRR family.</text>
</comment>
<dbReference type="GO" id="GO:0002758">
    <property type="term" value="P:innate immune response-activating signaling pathway"/>
    <property type="evidence" value="ECO:0007669"/>
    <property type="project" value="UniProtKB-ARBA"/>
</dbReference>
<feature type="region of interest" description="Disordered" evidence="7">
    <location>
        <begin position="328"/>
        <end position="350"/>
    </location>
</feature>
<feature type="compositionally biased region" description="Low complexity" evidence="7">
    <location>
        <begin position="1349"/>
        <end position="1370"/>
    </location>
</feature>
<name>A0AAQ3UN23_PASNO</name>
<evidence type="ECO:0000256" key="6">
    <source>
        <dbReference type="ARBA" id="ARBA00023054"/>
    </source>
</evidence>
<feature type="region of interest" description="Disordered" evidence="7">
    <location>
        <begin position="429"/>
        <end position="463"/>
    </location>
</feature>
<dbReference type="SUPFAM" id="SSF52058">
    <property type="entry name" value="L domain-like"/>
    <property type="match status" value="1"/>
</dbReference>
<feature type="region of interest" description="Disordered" evidence="7">
    <location>
        <begin position="521"/>
        <end position="564"/>
    </location>
</feature>
<evidence type="ECO:0000256" key="2">
    <source>
        <dbReference type="ARBA" id="ARBA00022614"/>
    </source>
</evidence>
<keyword evidence="12" id="KW-1185">Reference proteome</keyword>
<dbReference type="Pfam" id="PF23559">
    <property type="entry name" value="WHD_DRP"/>
    <property type="match status" value="1"/>
</dbReference>
<dbReference type="GO" id="GO:0000166">
    <property type="term" value="F:nucleotide binding"/>
    <property type="evidence" value="ECO:0007669"/>
    <property type="project" value="UniProtKB-KW"/>
</dbReference>